<gene>
    <name evidence="2" type="ORF">DB31_5719</name>
</gene>
<accession>A0A085WSL4</accession>
<evidence type="ECO:0000313" key="3">
    <source>
        <dbReference type="Proteomes" id="UP000028725"/>
    </source>
</evidence>
<comment type="caution">
    <text evidence="2">The sequence shown here is derived from an EMBL/GenBank/DDBJ whole genome shotgun (WGS) entry which is preliminary data.</text>
</comment>
<dbReference type="Proteomes" id="UP000028725">
    <property type="component" value="Unassembled WGS sequence"/>
</dbReference>
<reference evidence="2 3" key="1">
    <citation type="submission" date="2014-04" db="EMBL/GenBank/DDBJ databases">
        <title>Genome assembly of Hyalangium minutum DSM 14724.</title>
        <authorList>
            <person name="Sharma G."/>
            <person name="Subramanian S."/>
        </authorList>
    </citation>
    <scope>NUCLEOTIDE SEQUENCE [LARGE SCALE GENOMIC DNA]</scope>
    <source>
        <strain evidence="2 3">DSM 14724</strain>
    </source>
</reference>
<feature type="region of interest" description="Disordered" evidence="1">
    <location>
        <begin position="1"/>
        <end position="41"/>
    </location>
</feature>
<sequence>MLLLHCQPPSSPDPGSPEPTSPPHTLSTGCPRLEQPSLNKI</sequence>
<evidence type="ECO:0000256" key="1">
    <source>
        <dbReference type="SAM" id="MobiDB-lite"/>
    </source>
</evidence>
<organism evidence="2 3">
    <name type="scientific">Hyalangium minutum</name>
    <dbReference type="NCBI Taxonomy" id="394096"/>
    <lineage>
        <taxon>Bacteria</taxon>
        <taxon>Pseudomonadati</taxon>
        <taxon>Myxococcota</taxon>
        <taxon>Myxococcia</taxon>
        <taxon>Myxococcales</taxon>
        <taxon>Cystobacterineae</taxon>
        <taxon>Archangiaceae</taxon>
        <taxon>Hyalangium</taxon>
    </lineage>
</organism>
<dbReference type="AlphaFoldDB" id="A0A085WSL4"/>
<name>A0A085WSL4_9BACT</name>
<dbReference type="EMBL" id="JMCB01000003">
    <property type="protein sequence ID" value="KFE70677.1"/>
    <property type="molecule type" value="Genomic_DNA"/>
</dbReference>
<feature type="compositionally biased region" description="Pro residues" evidence="1">
    <location>
        <begin position="9"/>
        <end position="22"/>
    </location>
</feature>
<evidence type="ECO:0000313" key="2">
    <source>
        <dbReference type="EMBL" id="KFE70677.1"/>
    </source>
</evidence>
<dbReference type="STRING" id="394096.DB31_5719"/>
<keyword evidence="3" id="KW-1185">Reference proteome</keyword>
<proteinExistence type="predicted"/>
<protein>
    <submittedName>
        <fullName evidence="2">Uncharacterized protein</fullName>
    </submittedName>
</protein>